<gene>
    <name evidence="3" type="ORF">JW646_16635</name>
</gene>
<protein>
    <submittedName>
        <fullName evidence="3">AntA/AntB antirepressor family protein</fullName>
    </submittedName>
</protein>
<dbReference type="KEGG" id="tem:JW646_16635"/>
<dbReference type="PROSITE" id="PS50096">
    <property type="entry name" value="IQ"/>
    <property type="match status" value="1"/>
</dbReference>
<accession>A0AAX2ZDB6</accession>
<reference evidence="3 4" key="1">
    <citation type="journal article" date="2023" name="Int. J. Syst. Evol. Microbiol.">
        <title>Terrisporobacter hibernicus sp. nov., isolated from bovine faeces in Northern Ireland.</title>
        <authorList>
            <person name="Mitchell M."/>
            <person name="Nguyen S.V."/>
            <person name="Connor M."/>
            <person name="Fairley D.J."/>
            <person name="Donoghue O."/>
            <person name="Marshall H."/>
            <person name="Koolman L."/>
            <person name="McMullan G."/>
            <person name="Schaffer K.E."/>
            <person name="McGrath J.W."/>
            <person name="Fanning S."/>
        </authorList>
    </citation>
    <scope>NUCLEOTIDE SEQUENCE [LARGE SCALE GENOMIC DNA]</scope>
    <source>
        <strain evidence="3 4">MCA3</strain>
    </source>
</reference>
<evidence type="ECO:0000259" key="2">
    <source>
        <dbReference type="Pfam" id="PF08346"/>
    </source>
</evidence>
<evidence type="ECO:0000259" key="1">
    <source>
        <dbReference type="Pfam" id="PF03374"/>
    </source>
</evidence>
<organism evidence="3 4">
    <name type="scientific">Terrisporobacter hibernicus</name>
    <dbReference type="NCBI Taxonomy" id="2813371"/>
    <lineage>
        <taxon>Bacteria</taxon>
        <taxon>Bacillati</taxon>
        <taxon>Bacillota</taxon>
        <taxon>Clostridia</taxon>
        <taxon>Peptostreptococcales</taxon>
        <taxon>Peptostreptococcaceae</taxon>
        <taxon>Terrisporobacter</taxon>
    </lineage>
</organism>
<dbReference type="InterPro" id="IPR013557">
    <property type="entry name" value="AntA/B_antirep"/>
</dbReference>
<dbReference type="RefSeq" id="WP_228415721.1">
    <property type="nucleotide sequence ID" value="NZ_CP081135.1"/>
</dbReference>
<feature type="domain" description="AntA/AntB antirepressor" evidence="2">
    <location>
        <begin position="23"/>
        <end position="91"/>
    </location>
</feature>
<dbReference type="Pfam" id="PF03374">
    <property type="entry name" value="ANT"/>
    <property type="match status" value="1"/>
</dbReference>
<evidence type="ECO:0000313" key="3">
    <source>
        <dbReference type="EMBL" id="UEL47237.1"/>
    </source>
</evidence>
<evidence type="ECO:0000313" key="4">
    <source>
        <dbReference type="Proteomes" id="UP001198983"/>
    </source>
</evidence>
<dbReference type="AlphaFoldDB" id="A0AAX2ZDB6"/>
<dbReference type="InterPro" id="IPR005039">
    <property type="entry name" value="Ant_C"/>
</dbReference>
<sequence>MEAMHNIQQLVPVTMNDNEEVVISSRDLHKYLHIQTRYKVWILRMLEYGFEENEDYQRVTQKCDTPGGIQNQTDYILKIDMAKEICMIQRSERGRQARKHFIEMDKKFNSPEALIARLLQLKNKMKNQNTSQFTKSNTKTYPNTKTSTHKSEISSIDLSTNFRDTAKIIGIRENLFVSWLLLNNYCYRDASDNLKPYAHAMEYFTFRFYTTQHNHSGIQTMINSKGREVFKALLIDENVINNENVIGNEKTKLLN</sequence>
<keyword evidence="4" id="KW-1185">Reference proteome</keyword>
<feature type="domain" description="Antirepressor protein C-terminal" evidence="1">
    <location>
        <begin position="153"/>
        <end position="234"/>
    </location>
</feature>
<name>A0AAX2ZDB6_9FIRM</name>
<dbReference type="EMBL" id="CP081135">
    <property type="protein sequence ID" value="UEL47237.1"/>
    <property type="molecule type" value="Genomic_DNA"/>
</dbReference>
<dbReference type="Pfam" id="PF08346">
    <property type="entry name" value="AntA"/>
    <property type="match status" value="1"/>
</dbReference>
<proteinExistence type="predicted"/>
<dbReference type="Proteomes" id="UP001198983">
    <property type="component" value="Chromosome"/>
</dbReference>
<dbReference type="GO" id="GO:0003677">
    <property type="term" value="F:DNA binding"/>
    <property type="evidence" value="ECO:0007669"/>
    <property type="project" value="InterPro"/>
</dbReference>